<evidence type="ECO:0000313" key="3">
    <source>
        <dbReference type="EMBL" id="KJH73107.1"/>
    </source>
</evidence>
<dbReference type="RefSeq" id="WP_045053204.1">
    <property type="nucleotide sequence ID" value="NZ_CAWMDP010000059.1"/>
</dbReference>
<dbReference type="InterPro" id="IPR036653">
    <property type="entry name" value="CinA-like_C"/>
</dbReference>
<dbReference type="PATRIC" id="fig|1618023.3.peg.5149"/>
<dbReference type="SUPFAM" id="SSF53218">
    <property type="entry name" value="Molybdenum cofactor biosynthesis proteins"/>
    <property type="match status" value="1"/>
</dbReference>
<dbReference type="Gene3D" id="3.90.950.20">
    <property type="entry name" value="CinA-like"/>
    <property type="match status" value="1"/>
</dbReference>
<dbReference type="CDD" id="cd00885">
    <property type="entry name" value="cinA"/>
    <property type="match status" value="1"/>
</dbReference>
<dbReference type="PIRSF" id="PIRSF006728">
    <property type="entry name" value="CinA"/>
    <property type="match status" value="1"/>
</dbReference>
<evidence type="ECO:0000313" key="4">
    <source>
        <dbReference type="Proteomes" id="UP000032452"/>
    </source>
</evidence>
<dbReference type="Pfam" id="PF00994">
    <property type="entry name" value="MoCF_biosynth"/>
    <property type="match status" value="1"/>
</dbReference>
<dbReference type="Proteomes" id="UP000032452">
    <property type="component" value="Unassembled WGS sequence"/>
</dbReference>
<accession>A0A0D8ZXI6</accession>
<evidence type="ECO:0000256" key="1">
    <source>
        <dbReference type="HAMAP-Rule" id="MF_00226"/>
    </source>
</evidence>
<dbReference type="SUPFAM" id="SSF142433">
    <property type="entry name" value="CinA-like"/>
    <property type="match status" value="1"/>
</dbReference>
<dbReference type="InterPro" id="IPR050101">
    <property type="entry name" value="CinA"/>
</dbReference>
<dbReference type="SMART" id="SM00852">
    <property type="entry name" value="MoCF_biosynth"/>
    <property type="match status" value="1"/>
</dbReference>
<proteinExistence type="inferred from homology"/>
<dbReference type="PANTHER" id="PTHR13939:SF0">
    <property type="entry name" value="NMN AMIDOHYDROLASE-LIKE PROTEIN YFAY"/>
    <property type="match status" value="1"/>
</dbReference>
<dbReference type="NCBIfam" id="NF001813">
    <property type="entry name" value="PRK00549.1"/>
    <property type="match status" value="1"/>
</dbReference>
<comment type="caution">
    <text evidence="3">The sequence shown here is derived from an EMBL/GenBank/DDBJ whole genome shotgun (WGS) entry which is preliminary data.</text>
</comment>
<dbReference type="InterPro" id="IPR001453">
    <property type="entry name" value="MoaB/Mog_dom"/>
</dbReference>
<dbReference type="AlphaFoldDB" id="A0A0D8ZXI6"/>
<dbReference type="InterPro" id="IPR036425">
    <property type="entry name" value="MoaB/Mog-like_dom_sf"/>
</dbReference>
<name>A0A0D8ZXI6_9CYAN</name>
<keyword evidence="4" id="KW-1185">Reference proteome</keyword>
<protein>
    <recommendedName>
        <fullName evidence="1">CinA-like protein</fullName>
    </recommendedName>
</protein>
<dbReference type="Pfam" id="PF02464">
    <property type="entry name" value="CinA"/>
    <property type="match status" value="1"/>
</dbReference>
<dbReference type="Gene3D" id="3.30.70.2860">
    <property type="match status" value="1"/>
</dbReference>
<dbReference type="NCBIfam" id="TIGR00200">
    <property type="entry name" value="cinA_nterm"/>
    <property type="match status" value="1"/>
</dbReference>
<dbReference type="Pfam" id="PF18146">
    <property type="entry name" value="CinA_KH"/>
    <property type="match status" value="1"/>
</dbReference>
<dbReference type="Gene3D" id="3.40.980.10">
    <property type="entry name" value="MoaB/Mog-like domain"/>
    <property type="match status" value="1"/>
</dbReference>
<reference evidence="3 4" key="1">
    <citation type="submission" date="2015-02" db="EMBL/GenBank/DDBJ databases">
        <title>Draft genome of a novel marine cyanobacterium (Chroococcales) isolated from South Atlantic Ocean.</title>
        <authorList>
            <person name="Rigonato J."/>
            <person name="Alvarenga D.O."/>
            <person name="Branco L.H."/>
            <person name="Varani A.M."/>
            <person name="Brandini F.P."/>
            <person name="Fiore M.F."/>
        </authorList>
    </citation>
    <scope>NUCLEOTIDE SEQUENCE [LARGE SCALE GENOMIC DNA]</scope>
    <source>
        <strain evidence="3 4">CENA595</strain>
    </source>
</reference>
<dbReference type="STRING" id="1618023.UH38_03345"/>
<dbReference type="InterPro" id="IPR041424">
    <property type="entry name" value="CinA_KH"/>
</dbReference>
<dbReference type="PANTHER" id="PTHR13939">
    <property type="entry name" value="NICOTINAMIDE-NUCLEOTIDE AMIDOHYDROLASE PNCC"/>
    <property type="match status" value="1"/>
</dbReference>
<dbReference type="EMBL" id="JYON01000002">
    <property type="protein sequence ID" value="KJH73107.1"/>
    <property type="molecule type" value="Genomic_DNA"/>
</dbReference>
<sequence>MSAEIICVGTELLLGNILNSNAQYLANELAMLGIAHYYQTVVGDNPTRIKQVIETAIERSPTDQTLVLLFTGGLGPTPDDLTHETLAEYFGVPLAEHPEIIADISRKYAERGRIMTPSNRKQAMLPQGADVLPNIAGTAPGIIWTPRPNLIIFTFPGVPSEMHRMWRETAVPYLQSHGFGQEVIYSRMLKFWGIAESALAEKVAPLLELANPTVAPYASLGEVRLRISTKASSPTTAEQLMQPVEQELKKIAGINYFGADDETLASVVGKLLIARGETLGVAESCTGGGLGQMLTTVSGSSAYFQGGVISYANAVKTALLNVSSQDLETQGAVSATVAEQMAKGVRSHLATTWGISITGVAGPDGGSEAKPVGLVYIGLAHQSGTVQSFEYRFGATKDRALIRHLSSCTALDCLRRQLLKY</sequence>
<dbReference type="HAMAP" id="MF_00226_B">
    <property type="entry name" value="CinA_B"/>
    <property type="match status" value="1"/>
</dbReference>
<dbReference type="InterPro" id="IPR008136">
    <property type="entry name" value="CinA_C"/>
</dbReference>
<feature type="domain" description="MoaB/Mog" evidence="2">
    <location>
        <begin position="4"/>
        <end position="177"/>
    </location>
</feature>
<dbReference type="NCBIfam" id="TIGR00199">
    <property type="entry name" value="PncC_domain"/>
    <property type="match status" value="1"/>
</dbReference>
<comment type="similarity">
    <text evidence="1">Belongs to the CinA family.</text>
</comment>
<organism evidence="3 4">
    <name type="scientific">Aliterella atlantica CENA595</name>
    <dbReference type="NCBI Taxonomy" id="1618023"/>
    <lineage>
        <taxon>Bacteria</taxon>
        <taxon>Bacillati</taxon>
        <taxon>Cyanobacteriota</taxon>
        <taxon>Cyanophyceae</taxon>
        <taxon>Chroococcidiopsidales</taxon>
        <taxon>Aliterellaceae</taxon>
        <taxon>Aliterella</taxon>
    </lineage>
</organism>
<dbReference type="InterPro" id="IPR008135">
    <property type="entry name" value="Competence-induced_CinA"/>
</dbReference>
<gene>
    <name evidence="3" type="ORF">UH38_03345</name>
</gene>
<dbReference type="OrthoDB" id="9801454at2"/>
<evidence type="ECO:0000259" key="2">
    <source>
        <dbReference type="SMART" id="SM00852"/>
    </source>
</evidence>